<feature type="transmembrane region" description="Helical" evidence="3">
    <location>
        <begin position="47"/>
        <end position="70"/>
    </location>
</feature>
<feature type="compositionally biased region" description="Low complexity" evidence="2">
    <location>
        <begin position="14"/>
        <end position="24"/>
    </location>
</feature>
<comment type="caution">
    <text evidence="4">The sequence shown here is derived from an EMBL/GenBank/DDBJ whole genome shotgun (WGS) entry which is preliminary data.</text>
</comment>
<dbReference type="PANTHER" id="PTHR42928">
    <property type="entry name" value="TRICARBOXYLATE-BINDING PROTEIN"/>
    <property type="match status" value="1"/>
</dbReference>
<organism evidence="4 5">
    <name type="scientific">Curtobacterium caseinilyticum</name>
    <dbReference type="NCBI Taxonomy" id="3055137"/>
    <lineage>
        <taxon>Bacteria</taxon>
        <taxon>Bacillati</taxon>
        <taxon>Actinomycetota</taxon>
        <taxon>Actinomycetes</taxon>
        <taxon>Micrococcales</taxon>
        <taxon>Microbacteriaceae</taxon>
        <taxon>Curtobacterium</taxon>
    </lineage>
</organism>
<dbReference type="SUPFAM" id="SSF53850">
    <property type="entry name" value="Periplasmic binding protein-like II"/>
    <property type="match status" value="1"/>
</dbReference>
<evidence type="ECO:0000256" key="2">
    <source>
        <dbReference type="SAM" id="MobiDB-lite"/>
    </source>
</evidence>
<dbReference type="RefSeq" id="WP_289472122.1">
    <property type="nucleotide sequence ID" value="NZ_JAUCMN010000002.1"/>
</dbReference>
<gene>
    <name evidence="4" type="ORF">QUG93_02850</name>
</gene>
<feature type="region of interest" description="Disordered" evidence="2">
    <location>
        <begin position="1"/>
        <end position="44"/>
    </location>
</feature>
<reference evidence="4 5" key="1">
    <citation type="submission" date="2023-06" db="EMBL/GenBank/DDBJ databases">
        <authorList>
            <person name="Feng G."/>
            <person name="Li J."/>
            <person name="Zhu H."/>
        </authorList>
    </citation>
    <scope>NUCLEOTIDE SEQUENCE [LARGE SCALE GENOMIC DNA]</scope>
    <source>
        <strain evidence="4 5">RHCKG28</strain>
    </source>
</reference>
<dbReference type="Gene3D" id="3.40.190.10">
    <property type="entry name" value="Periplasmic binding protein-like II"/>
    <property type="match status" value="1"/>
</dbReference>
<evidence type="ECO:0000313" key="4">
    <source>
        <dbReference type="EMBL" id="MDM7890616.1"/>
    </source>
</evidence>
<dbReference type="Gene3D" id="3.40.190.150">
    <property type="entry name" value="Bordetella uptake gene, domain 1"/>
    <property type="match status" value="1"/>
</dbReference>
<dbReference type="InterPro" id="IPR042100">
    <property type="entry name" value="Bug_dom1"/>
</dbReference>
<dbReference type="EMBL" id="JAUCMN010000002">
    <property type="protein sequence ID" value="MDM7890616.1"/>
    <property type="molecule type" value="Genomic_DNA"/>
</dbReference>
<comment type="similarity">
    <text evidence="1">Belongs to the UPF0065 (bug) family.</text>
</comment>
<keyword evidence="5" id="KW-1185">Reference proteome</keyword>
<keyword evidence="3" id="KW-0812">Transmembrane</keyword>
<dbReference type="PIRSF" id="PIRSF017082">
    <property type="entry name" value="YflP"/>
    <property type="match status" value="1"/>
</dbReference>
<feature type="compositionally biased region" description="Polar residues" evidence="2">
    <location>
        <begin position="1"/>
        <end position="12"/>
    </location>
</feature>
<dbReference type="CDD" id="cd07012">
    <property type="entry name" value="PBP2_Bug_TTT"/>
    <property type="match status" value="1"/>
</dbReference>
<evidence type="ECO:0000256" key="3">
    <source>
        <dbReference type="SAM" id="Phobius"/>
    </source>
</evidence>
<keyword evidence="3" id="KW-1133">Transmembrane helix</keyword>
<dbReference type="Proteomes" id="UP001236404">
    <property type="component" value="Unassembled WGS sequence"/>
</dbReference>
<evidence type="ECO:0000256" key="1">
    <source>
        <dbReference type="ARBA" id="ARBA00006987"/>
    </source>
</evidence>
<dbReference type="Pfam" id="PF03401">
    <property type="entry name" value="TctC"/>
    <property type="match status" value="1"/>
</dbReference>
<evidence type="ECO:0000313" key="5">
    <source>
        <dbReference type="Proteomes" id="UP001236404"/>
    </source>
</evidence>
<name>A0ABT7TM19_9MICO</name>
<keyword evidence="3" id="KW-0472">Membrane</keyword>
<proteinExistence type="inferred from homology"/>
<dbReference type="InterPro" id="IPR005064">
    <property type="entry name" value="BUG"/>
</dbReference>
<dbReference type="PANTHER" id="PTHR42928:SF3">
    <property type="entry name" value="UPF0065 PROTEIN YFLP"/>
    <property type="match status" value="1"/>
</dbReference>
<protein>
    <submittedName>
        <fullName evidence="4">Tripartite tricarboxylate transporter substrate-binding protein</fullName>
    </submittedName>
</protein>
<accession>A0ABT7TM19</accession>
<sequence>MPEQPVPQQSVHEQAAPQQAAPQQSVPRQSTTATSARPRARRPVARGVGAAVAAVSIAVAAFGSVTSAAAGGDPTRSVTLVAPAAAGGGWDGVARSMQQAQRANGIVNSVQVVNMPGAGGTIALGNVARLAGQTDTLLVGGTGLLAAEIQFGSAVTHDDITPLAVTVEEYDVIVVPADSPYETLDDLVSAWRERPGSVPWTGGGSFDQLVVTDLAVSAGIDPKDTNYIPSDGGGEAIQALLNGTAAAASGGYPDNIDQIESGRLRALALVAAEPVEGIDIPTAVEQGHDVTLTNWREIAAPGGLDREQRAQLTDIVLDTLDTPEWADAMERYHWTERIITGDDLDAFIDEERARITALYEELGR</sequence>